<dbReference type="EMBL" id="KZ826353">
    <property type="protein sequence ID" value="PYI05964.1"/>
    <property type="molecule type" value="Genomic_DNA"/>
</dbReference>
<protein>
    <submittedName>
        <fullName evidence="2">Uncharacterized protein</fullName>
    </submittedName>
</protein>
<name>A0A319EQM7_ASPSB</name>
<organism evidence="2 3">
    <name type="scientific">Aspergillus sclerotiicarbonarius (strain CBS 121057 / IBT 28362)</name>
    <dbReference type="NCBI Taxonomy" id="1448318"/>
    <lineage>
        <taxon>Eukaryota</taxon>
        <taxon>Fungi</taxon>
        <taxon>Dikarya</taxon>
        <taxon>Ascomycota</taxon>
        <taxon>Pezizomycotina</taxon>
        <taxon>Eurotiomycetes</taxon>
        <taxon>Eurotiomycetidae</taxon>
        <taxon>Eurotiales</taxon>
        <taxon>Aspergillaceae</taxon>
        <taxon>Aspergillus</taxon>
        <taxon>Aspergillus subgen. Circumdati</taxon>
    </lineage>
</organism>
<evidence type="ECO:0000313" key="2">
    <source>
        <dbReference type="EMBL" id="PYI05964.1"/>
    </source>
</evidence>
<proteinExistence type="predicted"/>
<evidence type="ECO:0000256" key="1">
    <source>
        <dbReference type="SAM" id="MobiDB-lite"/>
    </source>
</evidence>
<sequence length="159" mass="18322">MRRQRRSTWEKEEMHAFSSGARNMERRSEKGPPLISMNNTLFSYLASASCITTLTAQRLASQDPMTLNHDPLRQTEDNREIATSYGMICDGWLLNQRRTPGPTTHRYLQCDVCVRGNRSNYRLVPTRTNKLACRKADIREFGAVTVQSLWDMVVAYLAY</sequence>
<dbReference type="Proteomes" id="UP000248423">
    <property type="component" value="Unassembled WGS sequence"/>
</dbReference>
<accession>A0A319EQM7</accession>
<evidence type="ECO:0000313" key="3">
    <source>
        <dbReference type="Proteomes" id="UP000248423"/>
    </source>
</evidence>
<keyword evidence="3" id="KW-1185">Reference proteome</keyword>
<dbReference type="VEuPathDB" id="FungiDB:BO78DRAFT_126204"/>
<feature type="region of interest" description="Disordered" evidence="1">
    <location>
        <begin position="1"/>
        <end position="31"/>
    </location>
</feature>
<reference evidence="2 3" key="1">
    <citation type="submission" date="2018-02" db="EMBL/GenBank/DDBJ databases">
        <title>The genomes of Aspergillus section Nigri reveals drivers in fungal speciation.</title>
        <authorList>
            <consortium name="DOE Joint Genome Institute"/>
            <person name="Vesth T.C."/>
            <person name="Nybo J."/>
            <person name="Theobald S."/>
            <person name="Brandl J."/>
            <person name="Frisvad J.C."/>
            <person name="Nielsen K.F."/>
            <person name="Lyhne E.K."/>
            <person name="Kogle M.E."/>
            <person name="Kuo A."/>
            <person name="Riley R."/>
            <person name="Clum A."/>
            <person name="Nolan M."/>
            <person name="Lipzen A."/>
            <person name="Salamov A."/>
            <person name="Henrissat B."/>
            <person name="Wiebenga A."/>
            <person name="De vries R.P."/>
            <person name="Grigoriev I.V."/>
            <person name="Mortensen U.H."/>
            <person name="Andersen M.R."/>
            <person name="Baker S.E."/>
        </authorList>
    </citation>
    <scope>NUCLEOTIDE SEQUENCE [LARGE SCALE GENOMIC DNA]</scope>
    <source>
        <strain evidence="2 3">CBS 121057</strain>
    </source>
</reference>
<dbReference type="AlphaFoldDB" id="A0A319EQM7"/>
<gene>
    <name evidence="2" type="ORF">BO78DRAFT_126204</name>
</gene>